<evidence type="ECO:0000313" key="4">
    <source>
        <dbReference type="Proteomes" id="UP000253141"/>
    </source>
</evidence>
<reference evidence="3 4" key="1">
    <citation type="submission" date="2018-07" db="EMBL/GenBank/DDBJ databases">
        <title>Genome analysis of Runella aurantiaca.</title>
        <authorList>
            <person name="Yang X."/>
        </authorList>
    </citation>
    <scope>NUCLEOTIDE SEQUENCE [LARGE SCALE GENOMIC DNA]</scope>
    <source>
        <strain evidence="3 4">YX9</strain>
    </source>
</reference>
<evidence type="ECO:0000256" key="2">
    <source>
        <dbReference type="SAM" id="SignalP"/>
    </source>
</evidence>
<feature type="transmembrane region" description="Helical" evidence="1">
    <location>
        <begin position="79"/>
        <end position="99"/>
    </location>
</feature>
<name>A0A369I0U5_9BACT</name>
<feature type="signal peptide" evidence="2">
    <location>
        <begin position="1"/>
        <end position="18"/>
    </location>
</feature>
<accession>A0A369I0U5</accession>
<feature type="chain" id="PRO_5016711593" evidence="2">
    <location>
        <begin position="19"/>
        <end position="350"/>
    </location>
</feature>
<comment type="caution">
    <text evidence="3">The sequence shown here is derived from an EMBL/GenBank/DDBJ whole genome shotgun (WGS) entry which is preliminary data.</text>
</comment>
<keyword evidence="4" id="KW-1185">Reference proteome</keyword>
<keyword evidence="2" id="KW-0732">Signal</keyword>
<sequence>MKLYLTFLLFIVKVSLFAQQTTDSLLLNKINILEKEALTKVEFSNKYEDLVKKLDTEEKINEKTLESISKQLDAATYNLTVFGILFSIAAIFLGVYITFTERKVVKIGEENRELLLKNQKIKQEVEDLNNLIQKDIFGLFIKIKNEETSHLIDRLVKVPKDIVNLLPILVTREISVDQFSKFKIAYGKLKLDDKQYKDLYNVALYQHFIYPLLKDGDLREEFSKYISIGIKDSFENDIIKSTSDFASAIVDFGINKYKVEINEYFKGLTSSSHKDFLEVYKTLFQYLHTRKNQFELFSLLDSTPEVIDAKINYGNLLVEEYTNKNPSESEQLVFNEIILMKNMQSENAEK</sequence>
<dbReference type="Proteomes" id="UP000253141">
    <property type="component" value="Unassembled WGS sequence"/>
</dbReference>
<evidence type="ECO:0000313" key="3">
    <source>
        <dbReference type="EMBL" id="RDB02500.1"/>
    </source>
</evidence>
<dbReference type="RefSeq" id="WP_114464448.1">
    <property type="nucleotide sequence ID" value="NZ_QPIW01000042.1"/>
</dbReference>
<proteinExistence type="predicted"/>
<dbReference type="AlphaFoldDB" id="A0A369I0U5"/>
<dbReference type="OrthoDB" id="1494224at2"/>
<evidence type="ECO:0000256" key="1">
    <source>
        <dbReference type="SAM" id="Phobius"/>
    </source>
</evidence>
<protein>
    <submittedName>
        <fullName evidence="3">Uncharacterized protein</fullName>
    </submittedName>
</protein>
<organism evidence="3 4">
    <name type="scientific">Runella aurantiaca</name>
    <dbReference type="NCBI Taxonomy" id="2282308"/>
    <lineage>
        <taxon>Bacteria</taxon>
        <taxon>Pseudomonadati</taxon>
        <taxon>Bacteroidota</taxon>
        <taxon>Cytophagia</taxon>
        <taxon>Cytophagales</taxon>
        <taxon>Spirosomataceae</taxon>
        <taxon>Runella</taxon>
    </lineage>
</organism>
<gene>
    <name evidence="3" type="ORF">DVG78_28685</name>
</gene>
<keyword evidence="1" id="KW-1133">Transmembrane helix</keyword>
<keyword evidence="1" id="KW-0472">Membrane</keyword>
<dbReference type="EMBL" id="QPIW01000042">
    <property type="protein sequence ID" value="RDB02500.1"/>
    <property type="molecule type" value="Genomic_DNA"/>
</dbReference>
<keyword evidence="1" id="KW-0812">Transmembrane</keyword>